<evidence type="ECO:0000313" key="4">
    <source>
        <dbReference type="EMBL" id="MEK0188916.1"/>
    </source>
</evidence>
<dbReference type="RefSeq" id="WP_340542300.1">
    <property type="nucleotide sequence ID" value="NZ_JBBLXS010000827.1"/>
</dbReference>
<dbReference type="InterPro" id="IPR028994">
    <property type="entry name" value="Integrin_alpha_N"/>
</dbReference>
<dbReference type="Gene3D" id="2.130.10.130">
    <property type="entry name" value="Integrin alpha, N-terminal"/>
    <property type="match status" value="1"/>
</dbReference>
<evidence type="ECO:0000256" key="1">
    <source>
        <dbReference type="ARBA" id="ARBA00022729"/>
    </source>
</evidence>
<feature type="domain" description="DUF4347" evidence="3">
    <location>
        <begin position="2"/>
        <end position="166"/>
    </location>
</feature>
<name>A0ABU8YX29_9CYAN</name>
<evidence type="ECO:0000313" key="5">
    <source>
        <dbReference type="Proteomes" id="UP001384579"/>
    </source>
</evidence>
<dbReference type="InterPro" id="IPR013517">
    <property type="entry name" value="FG-GAP"/>
</dbReference>
<dbReference type="PANTHER" id="PTHR46580">
    <property type="entry name" value="SENSOR KINASE-RELATED"/>
    <property type="match status" value="1"/>
</dbReference>
<gene>
    <name evidence="4" type="ORF">WMG39_29315</name>
</gene>
<dbReference type="PANTHER" id="PTHR46580:SF2">
    <property type="entry name" value="MAM DOMAIN-CONTAINING PROTEIN"/>
    <property type="match status" value="1"/>
</dbReference>
<sequence length="309" mass="32018">MIILDPTIPDSHHIASGIKPGTATYILKSQPNAIEQITTILAQHTGIADLHIISHGSPGNLYLGTTELNSSNIENYSQQLRQWRNALTPNASIILYGCNVAAGDSGSQFLTQLYQLTGANIAANPQPTGNGEKGGTWEIVQQIPPSPQKPQLALTETSLKTYSGILGLAPKVDFTTGSSPFSVSIGDINGDGKPDLAVANAAFSANNASILLNTTTTGATTPTFATKVDFPTGTRPFSVSIGDFNGDGKPDLATANRSSSTVSILLNTTTTGATTPTFASKVDFPTGSAPQSVSIGDFNGDNKPDLATG</sequence>
<dbReference type="Pfam" id="PF01839">
    <property type="entry name" value="FG-GAP"/>
    <property type="match status" value="1"/>
</dbReference>
<comment type="caution">
    <text evidence="4">The sequence shown here is derived from an EMBL/GenBank/DDBJ whole genome shotgun (WGS) entry which is preliminary data.</text>
</comment>
<evidence type="ECO:0000256" key="2">
    <source>
        <dbReference type="SAM" id="MobiDB-lite"/>
    </source>
</evidence>
<accession>A0ABU8YX29</accession>
<keyword evidence="1" id="KW-0732">Signal</keyword>
<dbReference type="Pfam" id="PF13517">
    <property type="entry name" value="FG-GAP_3"/>
    <property type="match status" value="1"/>
</dbReference>
<dbReference type="Pfam" id="PF14252">
    <property type="entry name" value="DUF4347"/>
    <property type="match status" value="1"/>
</dbReference>
<protein>
    <submittedName>
        <fullName evidence="4">DUF4347 domain-containing protein</fullName>
    </submittedName>
</protein>
<organism evidence="4 5">
    <name type="scientific">Microcoleus anatoxicus PTRS2</name>
    <dbReference type="NCBI Taxonomy" id="2705321"/>
    <lineage>
        <taxon>Bacteria</taxon>
        <taxon>Bacillati</taxon>
        <taxon>Cyanobacteriota</taxon>
        <taxon>Cyanophyceae</taxon>
        <taxon>Oscillatoriophycideae</taxon>
        <taxon>Oscillatoriales</taxon>
        <taxon>Microcoleaceae</taxon>
        <taxon>Microcoleus</taxon>
        <taxon>Microcoleus anatoxicus</taxon>
    </lineage>
</organism>
<reference evidence="4 5" key="1">
    <citation type="journal article" date="2020" name="Harmful Algae">
        <title>Molecular and morphological characterization of a novel dihydroanatoxin-a producing Microcoleus species (cyanobacteria) from the Russian River, California, USA.</title>
        <authorList>
            <person name="Conklin K.Y."/>
            <person name="Stancheva R."/>
            <person name="Otten T.G."/>
            <person name="Fadness R."/>
            <person name="Boyer G.L."/>
            <person name="Read B."/>
            <person name="Zhang X."/>
            <person name="Sheath R.G."/>
        </authorList>
    </citation>
    <scope>NUCLEOTIDE SEQUENCE [LARGE SCALE GENOMIC DNA]</scope>
    <source>
        <strain evidence="4 5">PTRS2</strain>
    </source>
</reference>
<dbReference type="InterPro" id="IPR025592">
    <property type="entry name" value="DUF4347"/>
</dbReference>
<proteinExistence type="predicted"/>
<feature type="non-terminal residue" evidence="4">
    <location>
        <position position="309"/>
    </location>
</feature>
<evidence type="ECO:0000259" key="3">
    <source>
        <dbReference type="Pfam" id="PF14252"/>
    </source>
</evidence>
<feature type="region of interest" description="Disordered" evidence="2">
    <location>
        <begin position="285"/>
        <end position="309"/>
    </location>
</feature>
<feature type="compositionally biased region" description="Basic and acidic residues" evidence="2">
    <location>
        <begin position="300"/>
        <end position="309"/>
    </location>
</feature>
<keyword evidence="5" id="KW-1185">Reference proteome</keyword>
<dbReference type="Proteomes" id="UP001384579">
    <property type="component" value="Unassembled WGS sequence"/>
</dbReference>
<dbReference type="SUPFAM" id="SSF69318">
    <property type="entry name" value="Integrin alpha N-terminal domain"/>
    <property type="match status" value="1"/>
</dbReference>
<dbReference type="EMBL" id="JBBLXS010000827">
    <property type="protein sequence ID" value="MEK0188916.1"/>
    <property type="molecule type" value="Genomic_DNA"/>
</dbReference>